<sequence>MGYSVTDAPSLRASKTLRIIQKIKSRGSKEARYYGSSRKFHAGLRRARKPDKGSSPDRSEEESSEKGSDKGSLGKGSSDKGSSGKGSSDKSSSDKGSSDKSSSDKGSSDKGSLDKGSDKSSDKASSDKYSSGKGSSDTGSSGKTGESGTPLEDSPQDGSSPLESTPGASTPTASSSSDGSHSAYVSADPWATDDSRQIIGGIENTKVFNLCYINTALQALAATSLVEWVENAAAIPNEDPTETKDVTLILNKSFRKINRFSVEKNRSKATLITPTPNQLNMPDLSGAQHNAAEFIGRLNQALMIENSVEMKDSPISIETLKREVCLDCGHVRLQQDTASTALIHKAEKTKTIGAVGDSLEHFRRVRSRGGDDLQCGRCILIGMRDIIYHALQPPPSTSLSAEQLKDLNDRLQIADKRLQDGNHDIDDDGLKLSLGLKCKLPPDTPSYPDPKAKMLKDDREKQKKAYYAGKAAMEIKYYSSWSEAIEITKIPDILILEFTNVAKHDATGAPMKLKTKIQFTAGMNFSEYVAGSNRDTESFNLPIRIPDDPSNPQLPVYELRSVMVHQGPDINFGHWICYRREWRNQSADTPLKPQWWRCNEGYTTRVKKSDVLRGTGSGEVEAGGEIVGLIYEKMPDGESLASLDDSDEE</sequence>
<evidence type="ECO:0000256" key="3">
    <source>
        <dbReference type="ARBA" id="ARBA00012759"/>
    </source>
</evidence>
<keyword evidence="7" id="KW-0788">Thiol protease</keyword>
<dbReference type="EC" id="3.4.19.12" evidence="3"/>
<feature type="compositionally biased region" description="Low complexity" evidence="8">
    <location>
        <begin position="75"/>
        <end position="86"/>
    </location>
</feature>
<name>A0AAV9X329_9PEZI</name>
<keyword evidence="6" id="KW-0378">Hydrolase</keyword>
<dbReference type="PANTHER" id="PTHR24006:SF888">
    <property type="entry name" value="UBIQUITIN CARBOXYL-TERMINAL HYDROLASE 30"/>
    <property type="match status" value="1"/>
</dbReference>
<comment type="catalytic activity">
    <reaction evidence="1">
        <text>Thiol-dependent hydrolysis of ester, thioester, amide, peptide and isopeptide bonds formed by the C-terminal Gly of ubiquitin (a 76-residue protein attached to proteins as an intracellular targeting signal).</text>
        <dbReference type="EC" id="3.4.19.12"/>
    </reaction>
</comment>
<accession>A0AAV9X329</accession>
<dbReference type="AlphaFoldDB" id="A0AAV9X329"/>
<evidence type="ECO:0000256" key="5">
    <source>
        <dbReference type="ARBA" id="ARBA00022786"/>
    </source>
</evidence>
<protein>
    <recommendedName>
        <fullName evidence="3">ubiquitinyl hydrolase 1</fullName>
        <ecNumber evidence="3">3.4.19.12</ecNumber>
    </recommendedName>
</protein>
<feature type="domain" description="USP" evidence="9">
    <location>
        <begin position="200"/>
        <end position="634"/>
    </location>
</feature>
<keyword evidence="4" id="KW-0645">Protease</keyword>
<evidence type="ECO:0000256" key="8">
    <source>
        <dbReference type="SAM" id="MobiDB-lite"/>
    </source>
</evidence>
<dbReference type="InterPro" id="IPR038765">
    <property type="entry name" value="Papain-like_cys_pep_sf"/>
</dbReference>
<dbReference type="GO" id="GO:0006508">
    <property type="term" value="P:proteolysis"/>
    <property type="evidence" value="ECO:0007669"/>
    <property type="project" value="UniProtKB-KW"/>
</dbReference>
<dbReference type="SUPFAM" id="SSF54001">
    <property type="entry name" value="Cysteine proteinases"/>
    <property type="match status" value="1"/>
</dbReference>
<dbReference type="GO" id="GO:0016579">
    <property type="term" value="P:protein deubiquitination"/>
    <property type="evidence" value="ECO:0007669"/>
    <property type="project" value="InterPro"/>
</dbReference>
<dbReference type="InterPro" id="IPR028889">
    <property type="entry name" value="USP"/>
</dbReference>
<dbReference type="GO" id="GO:0004843">
    <property type="term" value="F:cysteine-type deubiquitinase activity"/>
    <property type="evidence" value="ECO:0007669"/>
    <property type="project" value="UniProtKB-EC"/>
</dbReference>
<evidence type="ECO:0000256" key="2">
    <source>
        <dbReference type="ARBA" id="ARBA00009085"/>
    </source>
</evidence>
<dbReference type="CDD" id="cd02257">
    <property type="entry name" value="Peptidase_C19"/>
    <property type="match status" value="1"/>
</dbReference>
<feature type="compositionally biased region" description="Low complexity" evidence="8">
    <location>
        <begin position="164"/>
        <end position="183"/>
    </location>
</feature>
<comment type="similarity">
    <text evidence="2">Belongs to the peptidase C19 family.</text>
</comment>
<dbReference type="EMBL" id="JAVHJO010000011">
    <property type="protein sequence ID" value="KAK6533397.1"/>
    <property type="molecule type" value="Genomic_DNA"/>
</dbReference>
<evidence type="ECO:0000256" key="7">
    <source>
        <dbReference type="ARBA" id="ARBA00022807"/>
    </source>
</evidence>
<dbReference type="GO" id="GO:0005829">
    <property type="term" value="C:cytosol"/>
    <property type="evidence" value="ECO:0007669"/>
    <property type="project" value="TreeGrafter"/>
</dbReference>
<feature type="region of interest" description="Disordered" evidence="8">
    <location>
        <begin position="24"/>
        <end position="188"/>
    </location>
</feature>
<organism evidence="10 11">
    <name type="scientific">Orbilia ellipsospora</name>
    <dbReference type="NCBI Taxonomy" id="2528407"/>
    <lineage>
        <taxon>Eukaryota</taxon>
        <taxon>Fungi</taxon>
        <taxon>Dikarya</taxon>
        <taxon>Ascomycota</taxon>
        <taxon>Pezizomycotina</taxon>
        <taxon>Orbiliomycetes</taxon>
        <taxon>Orbiliales</taxon>
        <taxon>Orbiliaceae</taxon>
        <taxon>Orbilia</taxon>
    </lineage>
</organism>
<comment type="caution">
    <text evidence="10">The sequence shown here is derived from an EMBL/GenBank/DDBJ whole genome shotgun (WGS) entry which is preliminary data.</text>
</comment>
<feature type="compositionally biased region" description="Basic and acidic residues" evidence="8">
    <location>
        <begin position="87"/>
        <end position="126"/>
    </location>
</feature>
<evidence type="ECO:0000259" key="9">
    <source>
        <dbReference type="PROSITE" id="PS50235"/>
    </source>
</evidence>
<dbReference type="Gene3D" id="3.90.70.10">
    <property type="entry name" value="Cysteine proteinases"/>
    <property type="match status" value="2"/>
</dbReference>
<reference evidence="10 11" key="1">
    <citation type="submission" date="2019-10" db="EMBL/GenBank/DDBJ databases">
        <authorList>
            <person name="Palmer J.M."/>
        </authorList>
    </citation>
    <scope>NUCLEOTIDE SEQUENCE [LARGE SCALE GENOMIC DNA]</scope>
    <source>
        <strain evidence="10 11">TWF694</strain>
    </source>
</reference>
<evidence type="ECO:0000313" key="11">
    <source>
        <dbReference type="Proteomes" id="UP001365542"/>
    </source>
</evidence>
<feature type="compositionally biased region" description="Basic residues" evidence="8">
    <location>
        <begin position="38"/>
        <end position="49"/>
    </location>
</feature>
<dbReference type="Proteomes" id="UP001365542">
    <property type="component" value="Unassembled WGS sequence"/>
</dbReference>
<dbReference type="PROSITE" id="PS50235">
    <property type="entry name" value="USP_3"/>
    <property type="match status" value="1"/>
</dbReference>
<keyword evidence="11" id="KW-1185">Reference proteome</keyword>
<evidence type="ECO:0000313" key="10">
    <source>
        <dbReference type="EMBL" id="KAK6533397.1"/>
    </source>
</evidence>
<dbReference type="PANTHER" id="PTHR24006">
    <property type="entry name" value="UBIQUITIN CARBOXYL-TERMINAL HYDROLASE"/>
    <property type="match status" value="1"/>
</dbReference>
<dbReference type="InterPro" id="IPR050164">
    <property type="entry name" value="Peptidase_C19"/>
</dbReference>
<gene>
    <name evidence="10" type="ORF">TWF694_002343</name>
</gene>
<keyword evidence="5" id="KW-0833">Ubl conjugation pathway</keyword>
<feature type="compositionally biased region" description="Low complexity" evidence="8">
    <location>
        <begin position="127"/>
        <end position="148"/>
    </location>
</feature>
<dbReference type="GO" id="GO:0005634">
    <property type="term" value="C:nucleus"/>
    <property type="evidence" value="ECO:0007669"/>
    <property type="project" value="TreeGrafter"/>
</dbReference>
<evidence type="ECO:0000256" key="1">
    <source>
        <dbReference type="ARBA" id="ARBA00000707"/>
    </source>
</evidence>
<proteinExistence type="inferred from homology"/>
<evidence type="ECO:0000256" key="6">
    <source>
        <dbReference type="ARBA" id="ARBA00022801"/>
    </source>
</evidence>
<dbReference type="Pfam" id="PF00443">
    <property type="entry name" value="UCH"/>
    <property type="match status" value="1"/>
</dbReference>
<evidence type="ECO:0000256" key="4">
    <source>
        <dbReference type="ARBA" id="ARBA00022670"/>
    </source>
</evidence>
<dbReference type="InterPro" id="IPR001394">
    <property type="entry name" value="Peptidase_C19_UCH"/>
</dbReference>